<comment type="caution">
    <text evidence="2">The sequence shown here is derived from an EMBL/GenBank/DDBJ whole genome shotgun (WGS) entry which is preliminary data.</text>
</comment>
<dbReference type="SUPFAM" id="SSF159941">
    <property type="entry name" value="MM3350-like"/>
    <property type="match status" value="1"/>
</dbReference>
<dbReference type="RefSeq" id="WP_118320622.1">
    <property type="nucleotide sequence ID" value="NZ_CATXNH010000022.1"/>
</dbReference>
<dbReference type="AlphaFoldDB" id="A0A395W8H1"/>
<evidence type="ECO:0000313" key="4">
    <source>
        <dbReference type="Proteomes" id="UP000285274"/>
    </source>
</evidence>
<proteinExistence type="predicted"/>
<evidence type="ECO:0000313" key="1">
    <source>
        <dbReference type="EMBL" id="RGS44485.1"/>
    </source>
</evidence>
<dbReference type="EMBL" id="QRVM01000072">
    <property type="protein sequence ID" value="RGS44485.1"/>
    <property type="molecule type" value="Genomic_DNA"/>
</dbReference>
<dbReference type="GeneID" id="66578939"/>
<dbReference type="EMBL" id="QRYQ01000004">
    <property type="protein sequence ID" value="RGU93101.1"/>
    <property type="molecule type" value="Genomic_DNA"/>
</dbReference>
<dbReference type="InterPro" id="IPR024047">
    <property type="entry name" value="MM3350-like_sf"/>
</dbReference>
<accession>A0A395W8H1</accession>
<name>A0A395W8H1_9FIRM</name>
<protein>
    <submittedName>
        <fullName evidence="2">Uncharacterized protein</fullName>
    </submittedName>
</protein>
<gene>
    <name evidence="2" type="ORF">DWW32_03775</name>
    <name evidence="1" type="ORF">DWX92_10940</name>
</gene>
<reference evidence="3 4" key="1">
    <citation type="submission" date="2018-08" db="EMBL/GenBank/DDBJ databases">
        <title>A genome reference for cultivated species of the human gut microbiota.</title>
        <authorList>
            <person name="Zou Y."/>
            <person name="Xue W."/>
            <person name="Luo G."/>
        </authorList>
    </citation>
    <scope>NUCLEOTIDE SEQUENCE [LARGE SCALE GENOMIC DNA]</scope>
    <source>
        <strain evidence="2 3">AF15-20</strain>
        <strain evidence="1 4">AF22-10AC</strain>
    </source>
</reference>
<sequence>MIKVYTEVLGFNNLMYRYMSLPNSLSLADLAYYTLASYLSEEYADFVIESNGIPFACPNCEDEQFNKLPCASSIQPDFKEGDTFKMVYDLEEPFEIEIQVEKVDDIEEESSVINGRGFAIWDGFKEFQDYYYQSMELFKEYVKANDMNLSDFPVDEDLDIIELNKVLEDNFEELKDVYEGE</sequence>
<evidence type="ECO:0000313" key="2">
    <source>
        <dbReference type="EMBL" id="RGU93101.1"/>
    </source>
</evidence>
<dbReference type="Proteomes" id="UP000285274">
    <property type="component" value="Unassembled WGS sequence"/>
</dbReference>
<evidence type="ECO:0000313" key="3">
    <source>
        <dbReference type="Proteomes" id="UP000265489"/>
    </source>
</evidence>
<dbReference type="Proteomes" id="UP000265489">
    <property type="component" value="Unassembled WGS sequence"/>
</dbReference>
<organism evidence="2 3">
    <name type="scientific">Holdemanella biformis</name>
    <dbReference type="NCBI Taxonomy" id="1735"/>
    <lineage>
        <taxon>Bacteria</taxon>
        <taxon>Bacillati</taxon>
        <taxon>Bacillota</taxon>
        <taxon>Erysipelotrichia</taxon>
        <taxon>Erysipelotrichales</taxon>
        <taxon>Erysipelotrichaceae</taxon>
        <taxon>Holdemanella</taxon>
    </lineage>
</organism>